<dbReference type="Proteomes" id="UP001152320">
    <property type="component" value="Chromosome 9"/>
</dbReference>
<sequence length="68" mass="7934">MLCILDTLWKPHECRQKKDDSQSKKYHATQVSQHRQLTIQDGQPSQDQKTAKTFHERSVPPEGENDVM</sequence>
<accession>A0A9Q1BZE7</accession>
<dbReference type="EMBL" id="JAIZAY010000009">
    <property type="protein sequence ID" value="KAJ8035557.1"/>
    <property type="molecule type" value="Genomic_DNA"/>
</dbReference>
<feature type="compositionally biased region" description="Basic and acidic residues" evidence="1">
    <location>
        <begin position="14"/>
        <end position="23"/>
    </location>
</feature>
<proteinExistence type="predicted"/>
<organism evidence="2 3">
    <name type="scientific">Holothuria leucospilota</name>
    <name type="common">Black long sea cucumber</name>
    <name type="synonym">Mertensiothuria leucospilota</name>
    <dbReference type="NCBI Taxonomy" id="206669"/>
    <lineage>
        <taxon>Eukaryota</taxon>
        <taxon>Metazoa</taxon>
        <taxon>Echinodermata</taxon>
        <taxon>Eleutherozoa</taxon>
        <taxon>Echinozoa</taxon>
        <taxon>Holothuroidea</taxon>
        <taxon>Aspidochirotacea</taxon>
        <taxon>Aspidochirotida</taxon>
        <taxon>Holothuriidae</taxon>
        <taxon>Holothuria</taxon>
    </lineage>
</organism>
<name>A0A9Q1BZE7_HOLLE</name>
<feature type="region of interest" description="Disordered" evidence="1">
    <location>
        <begin position="14"/>
        <end position="68"/>
    </location>
</feature>
<reference evidence="2" key="1">
    <citation type="submission" date="2021-10" db="EMBL/GenBank/DDBJ databases">
        <title>Tropical sea cucumber genome reveals ecological adaptation and Cuvierian tubules defense mechanism.</title>
        <authorList>
            <person name="Chen T."/>
        </authorList>
    </citation>
    <scope>NUCLEOTIDE SEQUENCE</scope>
    <source>
        <strain evidence="2">Nanhai2018</strain>
        <tissue evidence="2">Muscle</tissue>
    </source>
</reference>
<protein>
    <submittedName>
        <fullName evidence="2">Uncharacterized protein</fullName>
    </submittedName>
</protein>
<evidence type="ECO:0000313" key="2">
    <source>
        <dbReference type="EMBL" id="KAJ8035557.1"/>
    </source>
</evidence>
<keyword evidence="3" id="KW-1185">Reference proteome</keyword>
<comment type="caution">
    <text evidence="2">The sequence shown here is derived from an EMBL/GenBank/DDBJ whole genome shotgun (WGS) entry which is preliminary data.</text>
</comment>
<evidence type="ECO:0000313" key="3">
    <source>
        <dbReference type="Proteomes" id="UP001152320"/>
    </source>
</evidence>
<gene>
    <name evidence="2" type="ORF">HOLleu_19271</name>
</gene>
<dbReference type="AlphaFoldDB" id="A0A9Q1BZE7"/>
<evidence type="ECO:0000256" key="1">
    <source>
        <dbReference type="SAM" id="MobiDB-lite"/>
    </source>
</evidence>
<feature type="compositionally biased region" description="Basic and acidic residues" evidence="1">
    <location>
        <begin position="49"/>
        <end position="59"/>
    </location>
</feature>
<feature type="compositionally biased region" description="Polar residues" evidence="1">
    <location>
        <begin position="29"/>
        <end position="48"/>
    </location>
</feature>